<evidence type="ECO:0000256" key="1">
    <source>
        <dbReference type="ARBA" id="ARBA00022490"/>
    </source>
</evidence>
<dbReference type="OrthoDB" id="4735656at2"/>
<gene>
    <name evidence="10" type="ORF">SAMN04489726_2923</name>
</gene>
<evidence type="ECO:0000256" key="3">
    <source>
        <dbReference type="ARBA" id="ARBA00022723"/>
    </source>
</evidence>
<dbReference type="RefSeq" id="WP_030429593.1">
    <property type="nucleotide sequence ID" value="NZ_JOEF01000007.1"/>
</dbReference>
<dbReference type="InterPro" id="IPR025877">
    <property type="entry name" value="MobA-like_NTP_Trfase"/>
</dbReference>
<keyword evidence="5" id="KW-0460">Magnesium</keyword>
<evidence type="ECO:0000313" key="10">
    <source>
        <dbReference type="EMBL" id="SDM68949.1"/>
    </source>
</evidence>
<dbReference type="Pfam" id="PF12804">
    <property type="entry name" value="NTP_transf_3"/>
    <property type="match status" value="1"/>
</dbReference>
<keyword evidence="1" id="KW-0963">Cytoplasm</keyword>
<evidence type="ECO:0000256" key="8">
    <source>
        <dbReference type="SAM" id="MobiDB-lite"/>
    </source>
</evidence>
<dbReference type="GO" id="GO:0046872">
    <property type="term" value="F:metal ion binding"/>
    <property type="evidence" value="ECO:0007669"/>
    <property type="project" value="UniProtKB-KW"/>
</dbReference>
<organism evidence="10 11">
    <name type="scientific">Allokutzneria albata</name>
    <name type="common">Kibdelosporangium albatum</name>
    <dbReference type="NCBI Taxonomy" id="211114"/>
    <lineage>
        <taxon>Bacteria</taxon>
        <taxon>Bacillati</taxon>
        <taxon>Actinomycetota</taxon>
        <taxon>Actinomycetes</taxon>
        <taxon>Pseudonocardiales</taxon>
        <taxon>Pseudonocardiaceae</taxon>
        <taxon>Allokutzneria</taxon>
    </lineage>
</organism>
<dbReference type="GO" id="GO:0006777">
    <property type="term" value="P:Mo-molybdopterin cofactor biosynthetic process"/>
    <property type="evidence" value="ECO:0007669"/>
    <property type="project" value="UniProtKB-KW"/>
</dbReference>
<dbReference type="AlphaFoldDB" id="A0A1G9V9V2"/>
<dbReference type="STRING" id="211114.SAMN04489726_2923"/>
<evidence type="ECO:0000259" key="9">
    <source>
        <dbReference type="Pfam" id="PF12804"/>
    </source>
</evidence>
<dbReference type="eggNOG" id="COG0746">
    <property type="taxonomic scope" value="Bacteria"/>
</dbReference>
<dbReference type="GO" id="GO:0005525">
    <property type="term" value="F:GTP binding"/>
    <property type="evidence" value="ECO:0007669"/>
    <property type="project" value="UniProtKB-KW"/>
</dbReference>
<keyword evidence="11" id="KW-1185">Reference proteome</keyword>
<feature type="compositionally biased region" description="Basic and acidic residues" evidence="8">
    <location>
        <begin position="174"/>
        <end position="183"/>
    </location>
</feature>
<dbReference type="Proteomes" id="UP000183376">
    <property type="component" value="Chromosome I"/>
</dbReference>
<name>A0A1G9V9V2_ALLAB</name>
<evidence type="ECO:0000256" key="2">
    <source>
        <dbReference type="ARBA" id="ARBA00022679"/>
    </source>
</evidence>
<evidence type="ECO:0000256" key="7">
    <source>
        <dbReference type="ARBA" id="ARBA00023150"/>
    </source>
</evidence>
<dbReference type="InterPro" id="IPR013482">
    <property type="entry name" value="Molybde_CF_guanTrfase"/>
</dbReference>
<dbReference type="Gene3D" id="3.90.550.10">
    <property type="entry name" value="Spore Coat Polysaccharide Biosynthesis Protein SpsA, Chain A"/>
    <property type="match status" value="1"/>
</dbReference>
<keyword evidence="3" id="KW-0479">Metal-binding</keyword>
<dbReference type="SUPFAM" id="SSF53448">
    <property type="entry name" value="Nucleotide-diphospho-sugar transferases"/>
    <property type="match status" value="1"/>
</dbReference>
<dbReference type="CDD" id="cd02503">
    <property type="entry name" value="MobA"/>
    <property type="match status" value="1"/>
</dbReference>
<reference evidence="10 11" key="1">
    <citation type="submission" date="2016-10" db="EMBL/GenBank/DDBJ databases">
        <authorList>
            <person name="de Groot N.N."/>
        </authorList>
    </citation>
    <scope>NUCLEOTIDE SEQUENCE [LARGE SCALE GENOMIC DNA]</scope>
    <source>
        <strain evidence="10 11">DSM 44149</strain>
    </source>
</reference>
<accession>A0A1G9V9V2</accession>
<dbReference type="PANTHER" id="PTHR19136:SF81">
    <property type="entry name" value="MOLYBDENUM COFACTOR GUANYLYLTRANSFERASE"/>
    <property type="match status" value="1"/>
</dbReference>
<keyword evidence="7" id="KW-0501">Molybdenum cofactor biosynthesis</keyword>
<evidence type="ECO:0000256" key="4">
    <source>
        <dbReference type="ARBA" id="ARBA00022741"/>
    </source>
</evidence>
<proteinExistence type="predicted"/>
<keyword evidence="2" id="KW-0808">Transferase</keyword>
<dbReference type="InterPro" id="IPR029044">
    <property type="entry name" value="Nucleotide-diphossugar_trans"/>
</dbReference>
<feature type="compositionally biased region" description="Acidic residues" evidence="8">
    <location>
        <begin position="164"/>
        <end position="173"/>
    </location>
</feature>
<evidence type="ECO:0000256" key="6">
    <source>
        <dbReference type="ARBA" id="ARBA00023134"/>
    </source>
</evidence>
<dbReference type="EMBL" id="LT629701">
    <property type="protein sequence ID" value="SDM68949.1"/>
    <property type="molecule type" value="Genomic_DNA"/>
</dbReference>
<feature type="region of interest" description="Disordered" evidence="8">
    <location>
        <begin position="162"/>
        <end position="183"/>
    </location>
</feature>
<feature type="domain" description="MobA-like NTP transferase" evidence="9">
    <location>
        <begin position="4"/>
        <end position="152"/>
    </location>
</feature>
<dbReference type="GO" id="GO:0016779">
    <property type="term" value="F:nucleotidyltransferase activity"/>
    <property type="evidence" value="ECO:0007669"/>
    <property type="project" value="UniProtKB-ARBA"/>
</dbReference>
<evidence type="ECO:0000313" key="11">
    <source>
        <dbReference type="Proteomes" id="UP000183376"/>
    </source>
</evidence>
<evidence type="ECO:0000256" key="5">
    <source>
        <dbReference type="ARBA" id="ARBA00022842"/>
    </source>
</evidence>
<dbReference type="PANTHER" id="PTHR19136">
    <property type="entry name" value="MOLYBDENUM COFACTOR GUANYLYLTRANSFERASE"/>
    <property type="match status" value="1"/>
</dbReference>
<keyword evidence="4" id="KW-0547">Nucleotide-binding</keyword>
<sequence>MELIVLAGGEGSRLGGQDKAALVLGGRTLLDRVLDAVDPGARVIVVGPRRETARPVVWTREDPPGGGPVAGLAAGLARVSADVVAVLAVDQPGITAATLTRLRAALTEDVDGVVLVDAEGRPQWMVGVWRTGALRRCLPGSPSGSSLRRVLGALTVRRLPAENAEADDIDTPEDLGRWRERAE</sequence>
<keyword evidence="6" id="KW-0342">GTP-binding</keyword>
<protein>
    <submittedName>
        <fullName evidence="10">Molybdopterin-guanine dinucleotide biosynthesis protein A</fullName>
    </submittedName>
</protein>